<comment type="caution">
    <text evidence="1">The sequence shown here is derived from an EMBL/GenBank/DDBJ whole genome shotgun (WGS) entry which is preliminary data.</text>
</comment>
<accession>A0AAW5I6M3</accession>
<dbReference type="AlphaFoldDB" id="A0AAW5I6M3"/>
<dbReference type="Proteomes" id="UP001206014">
    <property type="component" value="Unassembled WGS sequence"/>
</dbReference>
<organism evidence="1 2">
    <name type="scientific">Segatella copri</name>
    <dbReference type="NCBI Taxonomy" id="165179"/>
    <lineage>
        <taxon>Bacteria</taxon>
        <taxon>Pseudomonadati</taxon>
        <taxon>Bacteroidota</taxon>
        <taxon>Bacteroidia</taxon>
        <taxon>Bacteroidales</taxon>
        <taxon>Prevotellaceae</taxon>
        <taxon>Segatella</taxon>
    </lineage>
</organism>
<dbReference type="RefSeq" id="WP_234564373.1">
    <property type="nucleotide sequence ID" value="NZ_JAJTTD010000010.1"/>
</dbReference>
<proteinExistence type="predicted"/>
<name>A0AAW5I6M3_9BACT</name>
<evidence type="ECO:0000313" key="2">
    <source>
        <dbReference type="Proteomes" id="UP001206014"/>
    </source>
</evidence>
<reference evidence="1" key="1">
    <citation type="submission" date="2022-07" db="EMBL/GenBank/DDBJ databases">
        <title>Prevotella copri.</title>
        <authorList>
            <person name="Yang C."/>
        </authorList>
    </citation>
    <scope>NUCLEOTIDE SEQUENCE</scope>
    <source>
        <strain evidence="1">HF88</strain>
    </source>
</reference>
<protein>
    <submittedName>
        <fullName evidence="1">DUF4297 domain-containing protein</fullName>
    </submittedName>
</protein>
<gene>
    <name evidence="1" type="ORF">NND11_09330</name>
</gene>
<sequence>MDEDEKLYLTNKHRGGESGRRGNLYEAYYAVFAIFREIANGNDSTIVSGQVEDAYVDDLLISDGTTNVYHQLKNKKNPSWGSMKHGELKYDFSMQKKLCEERAERFSLKLVVSGRKDSLIESMPDGLKGVTSVESYPMLHCLNEYIYWQDFADVAYKAVGCKPGENNKIEVVSMILISLWQADAYSNLDVKGYWTLMEDKWYGGMPIDETLKDQLVTLLSGMGFSLKVDKNVIEWSFRHFEGTLKLNDKKMSSLLEIQDVETMIQNLI</sequence>
<evidence type="ECO:0000313" key="1">
    <source>
        <dbReference type="EMBL" id="MCP9501750.1"/>
    </source>
</evidence>
<dbReference type="EMBL" id="JANDXR010000010">
    <property type="protein sequence ID" value="MCP9501750.1"/>
    <property type="molecule type" value="Genomic_DNA"/>
</dbReference>